<name>A0AAD7J7W3_9AGAR</name>
<comment type="caution">
    <text evidence="1">The sequence shown here is derived from an EMBL/GenBank/DDBJ whole genome shotgun (WGS) entry which is preliminary data.</text>
</comment>
<feature type="non-terminal residue" evidence="1">
    <location>
        <position position="245"/>
    </location>
</feature>
<evidence type="ECO:0000313" key="1">
    <source>
        <dbReference type="EMBL" id="KAJ7758671.1"/>
    </source>
</evidence>
<dbReference type="EMBL" id="JARKIB010000041">
    <property type="protein sequence ID" value="KAJ7758671.1"/>
    <property type="molecule type" value="Genomic_DNA"/>
</dbReference>
<protein>
    <submittedName>
        <fullName evidence="1">Uncharacterized protein</fullName>
    </submittedName>
</protein>
<accession>A0AAD7J7W3</accession>
<dbReference type="Proteomes" id="UP001215598">
    <property type="component" value="Unassembled WGS sequence"/>
</dbReference>
<dbReference type="AlphaFoldDB" id="A0AAD7J7W3"/>
<gene>
    <name evidence="1" type="ORF">B0H16DRAFT_1370420</name>
</gene>
<reference evidence="1" key="1">
    <citation type="submission" date="2023-03" db="EMBL/GenBank/DDBJ databases">
        <title>Massive genome expansion in bonnet fungi (Mycena s.s.) driven by repeated elements and novel gene families across ecological guilds.</title>
        <authorList>
            <consortium name="Lawrence Berkeley National Laboratory"/>
            <person name="Harder C.B."/>
            <person name="Miyauchi S."/>
            <person name="Viragh M."/>
            <person name="Kuo A."/>
            <person name="Thoen E."/>
            <person name="Andreopoulos B."/>
            <person name="Lu D."/>
            <person name="Skrede I."/>
            <person name="Drula E."/>
            <person name="Henrissat B."/>
            <person name="Morin E."/>
            <person name="Kohler A."/>
            <person name="Barry K."/>
            <person name="LaButti K."/>
            <person name="Morin E."/>
            <person name="Salamov A."/>
            <person name="Lipzen A."/>
            <person name="Mereny Z."/>
            <person name="Hegedus B."/>
            <person name="Baldrian P."/>
            <person name="Stursova M."/>
            <person name="Weitz H."/>
            <person name="Taylor A."/>
            <person name="Grigoriev I.V."/>
            <person name="Nagy L.G."/>
            <person name="Martin F."/>
            <person name="Kauserud H."/>
        </authorList>
    </citation>
    <scope>NUCLEOTIDE SEQUENCE</scope>
    <source>
        <strain evidence="1">CBHHK182m</strain>
    </source>
</reference>
<proteinExistence type="predicted"/>
<evidence type="ECO:0000313" key="2">
    <source>
        <dbReference type="Proteomes" id="UP001215598"/>
    </source>
</evidence>
<sequence length="245" mass="26924">MFGLTNFVYATQKPPPNLKSRLSAAPNLADSLISFAMRPKSLSSAIARDAATPIWTVPGETEFGPFRRSCAFKEEIQKSAANLNQWHLYAIYQHSVNSGGVSWQTAIHSLVVEAIRRDEAGNFDDHKYLGRALNGLLPRRAHVDDLGRGGWNDLAWLLELNQGFYNAANLAALCSLPDHSSVSWLGKPIHPMPGNERLEPIVTALPVPPSTANPSAGCPPLMIIGGEMISLRPRFRRDWAGLYNN</sequence>
<organism evidence="1 2">
    <name type="scientific">Mycena metata</name>
    <dbReference type="NCBI Taxonomy" id="1033252"/>
    <lineage>
        <taxon>Eukaryota</taxon>
        <taxon>Fungi</taxon>
        <taxon>Dikarya</taxon>
        <taxon>Basidiomycota</taxon>
        <taxon>Agaricomycotina</taxon>
        <taxon>Agaricomycetes</taxon>
        <taxon>Agaricomycetidae</taxon>
        <taxon>Agaricales</taxon>
        <taxon>Marasmiineae</taxon>
        <taxon>Mycenaceae</taxon>
        <taxon>Mycena</taxon>
    </lineage>
</organism>
<keyword evidence="2" id="KW-1185">Reference proteome</keyword>